<sequence length="178" mass="19113">MSALVGLPSGVRIAAALGISGSAWCSGAMMGITFIGVSALLEPSLPAVTAAHAPIFWHQICLRGTMMPVFAISTALAFFYGAYSIPNPLAFHEIENTRKSLVLAGLLAISMLPYTLIIMKPTYDALYAKVKVIEDRTKEGRVVLDDETNALIGKWNALNLRRGMLPLLATGLALYTIF</sequence>
<dbReference type="GO" id="GO:0016020">
    <property type="term" value="C:membrane"/>
    <property type="evidence" value="ECO:0007669"/>
    <property type="project" value="UniProtKB-SubCell"/>
</dbReference>
<dbReference type="PANTHER" id="PTHR35042">
    <property type="entry name" value="ANTHRONE OXYGENASE ENCC"/>
    <property type="match status" value="1"/>
</dbReference>
<organism evidence="6 7">
    <name type="scientific">Rhodocollybia butyracea</name>
    <dbReference type="NCBI Taxonomy" id="206335"/>
    <lineage>
        <taxon>Eukaryota</taxon>
        <taxon>Fungi</taxon>
        <taxon>Dikarya</taxon>
        <taxon>Basidiomycota</taxon>
        <taxon>Agaricomycotina</taxon>
        <taxon>Agaricomycetes</taxon>
        <taxon>Agaricomycetidae</taxon>
        <taxon>Agaricales</taxon>
        <taxon>Marasmiineae</taxon>
        <taxon>Omphalotaceae</taxon>
        <taxon>Rhodocollybia</taxon>
    </lineage>
</organism>
<comment type="caution">
    <text evidence="6">The sequence shown here is derived from an EMBL/GenBank/DDBJ whole genome shotgun (WGS) entry which is preliminary data.</text>
</comment>
<dbReference type="EMBL" id="JADNRY010000123">
    <property type="protein sequence ID" value="KAF9064442.1"/>
    <property type="molecule type" value="Genomic_DNA"/>
</dbReference>
<evidence type="ECO:0000256" key="4">
    <source>
        <dbReference type="ARBA" id="ARBA00023136"/>
    </source>
</evidence>
<dbReference type="PANTHER" id="PTHR35042:SF1">
    <property type="entry name" value="DUF1772-DOMAIN-CONTAINING PROTEIN"/>
    <property type="match status" value="1"/>
</dbReference>
<feature type="transmembrane region" description="Helical" evidence="5">
    <location>
        <begin position="100"/>
        <end position="119"/>
    </location>
</feature>
<dbReference type="InterPro" id="IPR013901">
    <property type="entry name" value="Anthrone_oxy"/>
</dbReference>
<evidence type="ECO:0000313" key="6">
    <source>
        <dbReference type="EMBL" id="KAF9064442.1"/>
    </source>
</evidence>
<dbReference type="Proteomes" id="UP000772434">
    <property type="component" value="Unassembled WGS sequence"/>
</dbReference>
<gene>
    <name evidence="6" type="ORF">BDP27DRAFT_1333534</name>
</gene>
<evidence type="ECO:0000313" key="7">
    <source>
        <dbReference type="Proteomes" id="UP000772434"/>
    </source>
</evidence>
<evidence type="ECO:0000256" key="5">
    <source>
        <dbReference type="SAM" id="Phobius"/>
    </source>
</evidence>
<accession>A0A9P5U3C1</accession>
<protein>
    <recommendedName>
        <fullName evidence="8">DUF1772-domain-containing protein</fullName>
    </recommendedName>
</protein>
<evidence type="ECO:0000256" key="3">
    <source>
        <dbReference type="ARBA" id="ARBA00022989"/>
    </source>
</evidence>
<dbReference type="Pfam" id="PF08592">
    <property type="entry name" value="Anthrone_oxy"/>
    <property type="match status" value="1"/>
</dbReference>
<keyword evidence="4 5" id="KW-0472">Membrane</keyword>
<evidence type="ECO:0000256" key="1">
    <source>
        <dbReference type="ARBA" id="ARBA00004141"/>
    </source>
</evidence>
<comment type="subcellular location">
    <subcellularLocation>
        <location evidence="1">Membrane</location>
        <topology evidence="1">Multi-pass membrane protein</topology>
    </subcellularLocation>
</comment>
<keyword evidence="3 5" id="KW-1133">Transmembrane helix</keyword>
<dbReference type="AlphaFoldDB" id="A0A9P5U3C1"/>
<name>A0A9P5U3C1_9AGAR</name>
<reference evidence="6" key="1">
    <citation type="submission" date="2020-11" db="EMBL/GenBank/DDBJ databases">
        <authorList>
            <consortium name="DOE Joint Genome Institute"/>
            <person name="Ahrendt S."/>
            <person name="Riley R."/>
            <person name="Andreopoulos W."/>
            <person name="Labutti K."/>
            <person name="Pangilinan J."/>
            <person name="Ruiz-Duenas F.J."/>
            <person name="Barrasa J.M."/>
            <person name="Sanchez-Garcia M."/>
            <person name="Camarero S."/>
            <person name="Miyauchi S."/>
            <person name="Serrano A."/>
            <person name="Linde D."/>
            <person name="Babiker R."/>
            <person name="Drula E."/>
            <person name="Ayuso-Fernandez I."/>
            <person name="Pacheco R."/>
            <person name="Padilla G."/>
            <person name="Ferreira P."/>
            <person name="Barriuso J."/>
            <person name="Kellner H."/>
            <person name="Castanera R."/>
            <person name="Alfaro M."/>
            <person name="Ramirez L."/>
            <person name="Pisabarro A.G."/>
            <person name="Kuo A."/>
            <person name="Tritt A."/>
            <person name="Lipzen A."/>
            <person name="He G."/>
            <person name="Yan M."/>
            <person name="Ng V."/>
            <person name="Cullen D."/>
            <person name="Martin F."/>
            <person name="Rosso M.-N."/>
            <person name="Henrissat B."/>
            <person name="Hibbett D."/>
            <person name="Martinez A.T."/>
            <person name="Grigoriev I.V."/>
        </authorList>
    </citation>
    <scope>NUCLEOTIDE SEQUENCE</scope>
    <source>
        <strain evidence="6">AH 40177</strain>
    </source>
</reference>
<keyword evidence="2 5" id="KW-0812">Transmembrane</keyword>
<proteinExistence type="predicted"/>
<evidence type="ECO:0008006" key="8">
    <source>
        <dbReference type="Google" id="ProtNLM"/>
    </source>
</evidence>
<keyword evidence="7" id="KW-1185">Reference proteome</keyword>
<evidence type="ECO:0000256" key="2">
    <source>
        <dbReference type="ARBA" id="ARBA00022692"/>
    </source>
</evidence>
<dbReference type="OrthoDB" id="2585651at2759"/>
<feature type="transmembrane region" description="Helical" evidence="5">
    <location>
        <begin position="60"/>
        <end position="80"/>
    </location>
</feature>